<dbReference type="GO" id="GO:0046872">
    <property type="term" value="F:metal ion binding"/>
    <property type="evidence" value="ECO:0007669"/>
    <property type="project" value="UniProtKB-KW"/>
</dbReference>
<evidence type="ECO:0000313" key="8">
    <source>
        <dbReference type="Proteomes" id="UP000264002"/>
    </source>
</evidence>
<comment type="caution">
    <text evidence="7">The sequence shown here is derived from an EMBL/GenBank/DDBJ whole genome shotgun (WGS) entry which is preliminary data.</text>
</comment>
<dbReference type="InterPro" id="IPR058240">
    <property type="entry name" value="rSAM_sf"/>
</dbReference>
<name>A0A372MHI1_9SPIR</name>
<evidence type="ECO:0000256" key="1">
    <source>
        <dbReference type="ARBA" id="ARBA00001966"/>
    </source>
</evidence>
<dbReference type="PROSITE" id="PS51918">
    <property type="entry name" value="RADICAL_SAM"/>
    <property type="match status" value="1"/>
</dbReference>
<reference evidence="8" key="1">
    <citation type="submission" date="2018-08" db="EMBL/GenBank/DDBJ databases">
        <authorList>
            <person name="Grouzdev D.S."/>
            <person name="Krutkina M.S."/>
        </authorList>
    </citation>
    <scope>NUCLEOTIDE SEQUENCE [LARGE SCALE GENOMIC DNA]</scope>
    <source>
        <strain evidence="8">4-11</strain>
    </source>
</reference>
<evidence type="ECO:0000256" key="5">
    <source>
        <dbReference type="ARBA" id="ARBA00023014"/>
    </source>
</evidence>
<dbReference type="CDD" id="cd01335">
    <property type="entry name" value="Radical_SAM"/>
    <property type="match status" value="1"/>
</dbReference>
<feature type="domain" description="Radical SAM core" evidence="6">
    <location>
        <begin position="109"/>
        <end position="330"/>
    </location>
</feature>
<proteinExistence type="predicted"/>
<keyword evidence="8" id="KW-1185">Reference proteome</keyword>
<evidence type="ECO:0000256" key="4">
    <source>
        <dbReference type="ARBA" id="ARBA00023004"/>
    </source>
</evidence>
<dbReference type="SFLD" id="SFLDG01067">
    <property type="entry name" value="SPASM/twitch_domain_containing"/>
    <property type="match status" value="1"/>
</dbReference>
<keyword evidence="3" id="KW-0479">Metal-binding</keyword>
<keyword evidence="5" id="KW-0411">Iron-sulfur</keyword>
<dbReference type="GO" id="GO:0051536">
    <property type="term" value="F:iron-sulfur cluster binding"/>
    <property type="evidence" value="ECO:0007669"/>
    <property type="project" value="UniProtKB-KW"/>
</dbReference>
<dbReference type="Proteomes" id="UP000264002">
    <property type="component" value="Unassembled WGS sequence"/>
</dbReference>
<dbReference type="Gene3D" id="3.20.20.70">
    <property type="entry name" value="Aldolase class I"/>
    <property type="match status" value="1"/>
</dbReference>
<dbReference type="GO" id="GO:0003824">
    <property type="term" value="F:catalytic activity"/>
    <property type="evidence" value="ECO:0007669"/>
    <property type="project" value="InterPro"/>
</dbReference>
<protein>
    <submittedName>
        <fullName evidence="7">Radical SAM protein</fullName>
    </submittedName>
</protein>
<dbReference type="PANTHER" id="PTHR43524">
    <property type="entry name" value="RADICAL SAM SUPERFAMILY PROTEIN"/>
    <property type="match status" value="1"/>
</dbReference>
<gene>
    <name evidence="7" type="ORF">DYP60_06335</name>
</gene>
<evidence type="ECO:0000259" key="6">
    <source>
        <dbReference type="PROSITE" id="PS51918"/>
    </source>
</evidence>
<dbReference type="InterPro" id="IPR007197">
    <property type="entry name" value="rSAM"/>
</dbReference>
<evidence type="ECO:0000256" key="2">
    <source>
        <dbReference type="ARBA" id="ARBA00022691"/>
    </source>
</evidence>
<dbReference type="AlphaFoldDB" id="A0A372MHI1"/>
<comment type="cofactor">
    <cofactor evidence="1">
        <name>[4Fe-4S] cluster</name>
        <dbReference type="ChEBI" id="CHEBI:49883"/>
    </cofactor>
</comment>
<evidence type="ECO:0000313" key="7">
    <source>
        <dbReference type="EMBL" id="RFU95239.1"/>
    </source>
</evidence>
<accession>A0A372MHI1</accession>
<organism evidence="7 8">
    <name type="scientific">Sphaerochaeta halotolerans</name>
    <dbReference type="NCBI Taxonomy" id="2293840"/>
    <lineage>
        <taxon>Bacteria</taxon>
        <taxon>Pseudomonadati</taxon>
        <taxon>Spirochaetota</taxon>
        <taxon>Spirochaetia</taxon>
        <taxon>Spirochaetales</taxon>
        <taxon>Sphaerochaetaceae</taxon>
        <taxon>Sphaerochaeta</taxon>
    </lineage>
</organism>
<sequence length="490" mass="55712">MNNSRAAKMVTRLAVSNKIVQKQVVKKLDSMFYESIVASGEDDIPAVAYKRYEWASSLLSRAVENINKGYISKHVIDRLSVALIDGAFATGRREAREKKVAEYRKTYQTNPPSFAVISPTQRCNLNCEGCYASSNGASTPSLPFETVDQIVTELEQDAGNRFVVISGGEPLMYEDKGKTLLDLFESHPDTFFMFYTNGVLIDDEMAKKLEKLGNGVPAISVEGFEKETDERRGRGVYKKILSAMESLRNVGMPFIVSVTSTSKNADLLLTDEFYETYFDKLGASFMWQFQLMPIGRGKEVFELMPDPETRVKLYRKWESLMAKKRYPMADFWNSGVLTRGCIAYGREGGYLYINWNGDIMPCVFVPYTIDNVKRLFAEGKHVGDALMSDMMRRGRSWQKGSQLTDAKNVDNLLMPCSIRDHYANFRANILTSDAHGENKTAEDILSDETYYRELVAYDERLSELTEPIWRKEYMESATEQQPPEKLARAK</sequence>
<keyword evidence="4" id="KW-0408">Iron</keyword>
<keyword evidence="2" id="KW-0949">S-adenosyl-L-methionine</keyword>
<dbReference type="InterPro" id="IPR006638">
    <property type="entry name" value="Elp3/MiaA/NifB-like_rSAM"/>
</dbReference>
<dbReference type="SUPFAM" id="SSF102114">
    <property type="entry name" value="Radical SAM enzymes"/>
    <property type="match status" value="1"/>
</dbReference>
<dbReference type="EMBL" id="QUWK01000005">
    <property type="protein sequence ID" value="RFU95239.1"/>
    <property type="molecule type" value="Genomic_DNA"/>
</dbReference>
<dbReference type="SFLD" id="SFLDS00029">
    <property type="entry name" value="Radical_SAM"/>
    <property type="match status" value="1"/>
</dbReference>
<evidence type="ECO:0000256" key="3">
    <source>
        <dbReference type="ARBA" id="ARBA00022723"/>
    </source>
</evidence>
<reference evidence="7 8" key="2">
    <citation type="submission" date="2018-09" db="EMBL/GenBank/DDBJ databases">
        <title>Genome of Sphaerochaeta halotolerans strain 4-11.</title>
        <authorList>
            <person name="Nazina T.N."/>
            <person name="Sokolova D.S."/>
        </authorList>
    </citation>
    <scope>NUCLEOTIDE SEQUENCE [LARGE SCALE GENOMIC DNA]</scope>
    <source>
        <strain evidence="7 8">4-11</strain>
    </source>
</reference>
<dbReference type="PANTHER" id="PTHR43524:SF1">
    <property type="entry name" value="RADICAL SAM SUPERFAMILY PROTEIN"/>
    <property type="match status" value="1"/>
</dbReference>
<dbReference type="InterPro" id="IPR013785">
    <property type="entry name" value="Aldolase_TIM"/>
</dbReference>
<dbReference type="Pfam" id="PF04055">
    <property type="entry name" value="Radical_SAM"/>
    <property type="match status" value="1"/>
</dbReference>
<dbReference type="RefSeq" id="WP_117330049.1">
    <property type="nucleotide sequence ID" value="NZ_QUWK01000005.1"/>
</dbReference>
<dbReference type="SMART" id="SM00729">
    <property type="entry name" value="Elp3"/>
    <property type="match status" value="1"/>
</dbReference>